<keyword evidence="3" id="KW-0804">Transcription</keyword>
<accession>A0A1G7V7X0</accession>
<evidence type="ECO:0000256" key="2">
    <source>
        <dbReference type="ARBA" id="ARBA00023125"/>
    </source>
</evidence>
<dbReference type="PROSITE" id="PS01081">
    <property type="entry name" value="HTH_TETR_1"/>
    <property type="match status" value="1"/>
</dbReference>
<dbReference type="AlphaFoldDB" id="A0A1G7V7X0"/>
<dbReference type="PANTHER" id="PTHR30055:SF238">
    <property type="entry name" value="MYCOFACTOCIN BIOSYNTHESIS TRANSCRIPTIONAL REGULATOR MFTR-RELATED"/>
    <property type="match status" value="1"/>
</dbReference>
<protein>
    <submittedName>
        <fullName evidence="6">DNA-binding transcriptional regulator, AcrR family</fullName>
    </submittedName>
</protein>
<dbReference type="RefSeq" id="WP_093169517.1">
    <property type="nucleotide sequence ID" value="NZ_FNCN01000005.1"/>
</dbReference>
<dbReference type="GO" id="GO:0003700">
    <property type="term" value="F:DNA-binding transcription factor activity"/>
    <property type="evidence" value="ECO:0007669"/>
    <property type="project" value="TreeGrafter"/>
</dbReference>
<keyword evidence="1" id="KW-0805">Transcription regulation</keyword>
<reference evidence="6 7" key="1">
    <citation type="submission" date="2016-10" db="EMBL/GenBank/DDBJ databases">
        <authorList>
            <person name="de Groot N.N."/>
        </authorList>
    </citation>
    <scope>NUCLEOTIDE SEQUENCE [LARGE SCALE GENOMIC DNA]</scope>
    <source>
        <strain evidence="6 7">CPCC 201354</strain>
    </source>
</reference>
<evidence type="ECO:0000256" key="3">
    <source>
        <dbReference type="ARBA" id="ARBA00023163"/>
    </source>
</evidence>
<dbReference type="InterPro" id="IPR009057">
    <property type="entry name" value="Homeodomain-like_sf"/>
</dbReference>
<evidence type="ECO:0000256" key="4">
    <source>
        <dbReference type="PROSITE-ProRule" id="PRU00335"/>
    </source>
</evidence>
<sequence>MHQPGLRERKKQRTRLALIDAGLELFLAQGYEATTIDQIAAAADVSPRTFFRYFATKEDLALHYVFENEMRILAELATRPSDELPFASLKHAFRKSLKAVEDATPEDTQRMLRTRRLLDATPSLVGRASSRTYAMERRMAEEIARRQGVELTCDIRPMMIVALLSTTLRVAFECQHRELTNAKDLVAVSESAMVFLERSLVPGWDDLTRPS</sequence>
<organism evidence="6 7">
    <name type="scientific">Sinosporangium album</name>
    <dbReference type="NCBI Taxonomy" id="504805"/>
    <lineage>
        <taxon>Bacteria</taxon>
        <taxon>Bacillati</taxon>
        <taxon>Actinomycetota</taxon>
        <taxon>Actinomycetes</taxon>
        <taxon>Streptosporangiales</taxon>
        <taxon>Streptosporangiaceae</taxon>
        <taxon>Sinosporangium</taxon>
    </lineage>
</organism>
<evidence type="ECO:0000256" key="1">
    <source>
        <dbReference type="ARBA" id="ARBA00023015"/>
    </source>
</evidence>
<dbReference type="Gene3D" id="1.10.357.10">
    <property type="entry name" value="Tetracycline Repressor, domain 2"/>
    <property type="match status" value="1"/>
</dbReference>
<gene>
    <name evidence="6" type="ORF">SAMN05421505_105127</name>
</gene>
<proteinExistence type="predicted"/>
<dbReference type="Proteomes" id="UP000198923">
    <property type="component" value="Unassembled WGS sequence"/>
</dbReference>
<name>A0A1G7V7X0_9ACTN</name>
<dbReference type="Pfam" id="PF17754">
    <property type="entry name" value="TetR_C_14"/>
    <property type="match status" value="1"/>
</dbReference>
<keyword evidence="7" id="KW-1185">Reference proteome</keyword>
<evidence type="ECO:0000259" key="5">
    <source>
        <dbReference type="PROSITE" id="PS50977"/>
    </source>
</evidence>
<feature type="domain" description="HTH tetR-type" evidence="5">
    <location>
        <begin position="12"/>
        <end position="72"/>
    </location>
</feature>
<dbReference type="GO" id="GO:0000976">
    <property type="term" value="F:transcription cis-regulatory region binding"/>
    <property type="evidence" value="ECO:0007669"/>
    <property type="project" value="TreeGrafter"/>
</dbReference>
<dbReference type="InterPro" id="IPR041347">
    <property type="entry name" value="MftR_C"/>
</dbReference>
<dbReference type="PROSITE" id="PS50977">
    <property type="entry name" value="HTH_TETR_2"/>
    <property type="match status" value="1"/>
</dbReference>
<dbReference type="PANTHER" id="PTHR30055">
    <property type="entry name" value="HTH-TYPE TRANSCRIPTIONAL REGULATOR RUTR"/>
    <property type="match status" value="1"/>
</dbReference>
<dbReference type="SUPFAM" id="SSF46689">
    <property type="entry name" value="Homeodomain-like"/>
    <property type="match status" value="1"/>
</dbReference>
<dbReference type="InterPro" id="IPR023772">
    <property type="entry name" value="DNA-bd_HTH_TetR-type_CS"/>
</dbReference>
<dbReference type="EMBL" id="FNCN01000005">
    <property type="protein sequence ID" value="SDG55060.1"/>
    <property type="molecule type" value="Genomic_DNA"/>
</dbReference>
<dbReference type="Pfam" id="PF00440">
    <property type="entry name" value="TetR_N"/>
    <property type="match status" value="1"/>
</dbReference>
<feature type="DNA-binding region" description="H-T-H motif" evidence="4">
    <location>
        <begin position="35"/>
        <end position="54"/>
    </location>
</feature>
<dbReference type="PRINTS" id="PR00455">
    <property type="entry name" value="HTHTETR"/>
</dbReference>
<keyword evidence="2 4" id="KW-0238">DNA-binding</keyword>
<dbReference type="InterPro" id="IPR001647">
    <property type="entry name" value="HTH_TetR"/>
</dbReference>
<evidence type="ECO:0000313" key="7">
    <source>
        <dbReference type="Proteomes" id="UP000198923"/>
    </source>
</evidence>
<evidence type="ECO:0000313" key="6">
    <source>
        <dbReference type="EMBL" id="SDG55060.1"/>
    </source>
</evidence>
<dbReference type="Gene3D" id="1.10.10.60">
    <property type="entry name" value="Homeodomain-like"/>
    <property type="match status" value="1"/>
</dbReference>
<dbReference type="InterPro" id="IPR050109">
    <property type="entry name" value="HTH-type_TetR-like_transc_reg"/>
</dbReference>